<comment type="caution">
    <text evidence="2">The sequence shown here is derived from an EMBL/GenBank/DDBJ whole genome shotgun (WGS) entry which is preliminary data.</text>
</comment>
<reference evidence="2 3" key="1">
    <citation type="submission" date="2024-02" db="EMBL/GenBank/DDBJ databases">
        <title>Chromosome-scale genome assembly of the rough periwinkle Littorina saxatilis.</title>
        <authorList>
            <person name="De Jode A."/>
            <person name="Faria R."/>
            <person name="Formenti G."/>
            <person name="Sims Y."/>
            <person name="Smith T.P."/>
            <person name="Tracey A."/>
            <person name="Wood J.M.D."/>
            <person name="Zagrodzka Z.B."/>
            <person name="Johannesson K."/>
            <person name="Butlin R.K."/>
            <person name="Leder E.H."/>
        </authorList>
    </citation>
    <scope>NUCLEOTIDE SEQUENCE [LARGE SCALE GENOMIC DNA]</scope>
    <source>
        <strain evidence="2">Snail1</strain>
        <tissue evidence="2">Muscle</tissue>
    </source>
</reference>
<sequence length="237" mass="27198">MDTGADFTDGKKDYYWVSYDLDRQQIAVITFDSKSDFYRRELLDYKKGMHYVTPDELNCSASPLSGTMKQFCVPPAGGNITLDVRMFFGLYPDPNRRRGVRRHAQHFSGIVSDFRRKTTNNPRQRRRPRGHQIVNDNSPGMYAETIYYETSDVIGYVTVTSQTCNFVSEMTYTTMDDGRLVWQHTQWNNLTETVEPESFQMPKSCYLVGTPHSLIHPGGKARRSGGVLANILSLFDF</sequence>
<dbReference type="Proteomes" id="UP001374579">
    <property type="component" value="Unassembled WGS sequence"/>
</dbReference>
<evidence type="ECO:0000313" key="2">
    <source>
        <dbReference type="EMBL" id="KAK7096095.1"/>
    </source>
</evidence>
<proteinExistence type="predicted"/>
<dbReference type="AlphaFoldDB" id="A0AAN9G6Y1"/>
<name>A0AAN9G6Y1_9CAEN</name>
<organism evidence="2 3">
    <name type="scientific">Littorina saxatilis</name>
    <dbReference type="NCBI Taxonomy" id="31220"/>
    <lineage>
        <taxon>Eukaryota</taxon>
        <taxon>Metazoa</taxon>
        <taxon>Spiralia</taxon>
        <taxon>Lophotrochozoa</taxon>
        <taxon>Mollusca</taxon>
        <taxon>Gastropoda</taxon>
        <taxon>Caenogastropoda</taxon>
        <taxon>Littorinimorpha</taxon>
        <taxon>Littorinoidea</taxon>
        <taxon>Littorinidae</taxon>
        <taxon>Littorina</taxon>
    </lineage>
</organism>
<evidence type="ECO:0000313" key="3">
    <source>
        <dbReference type="Proteomes" id="UP001374579"/>
    </source>
</evidence>
<dbReference type="EMBL" id="JBAMIC010000014">
    <property type="protein sequence ID" value="KAK7096095.1"/>
    <property type="molecule type" value="Genomic_DNA"/>
</dbReference>
<evidence type="ECO:0000256" key="1">
    <source>
        <dbReference type="SAM" id="MobiDB-lite"/>
    </source>
</evidence>
<keyword evidence="3" id="KW-1185">Reference proteome</keyword>
<protein>
    <submittedName>
        <fullName evidence="2">Uncharacterized protein</fullName>
    </submittedName>
</protein>
<accession>A0AAN9G6Y1</accession>
<feature type="region of interest" description="Disordered" evidence="1">
    <location>
        <begin position="116"/>
        <end position="137"/>
    </location>
</feature>
<gene>
    <name evidence="2" type="ORF">V1264_005439</name>
</gene>
<dbReference type="EMBL" id="JBAMIC010000014">
    <property type="protein sequence ID" value="KAK7096096.1"/>
    <property type="molecule type" value="Genomic_DNA"/>
</dbReference>